<dbReference type="Pfam" id="PF24366">
    <property type="entry name" value="DUF7522"/>
    <property type="match status" value="1"/>
</dbReference>
<dbReference type="EMBL" id="JBHTBF010000001">
    <property type="protein sequence ID" value="MFC7315375.1"/>
    <property type="molecule type" value="Genomic_DNA"/>
</dbReference>
<gene>
    <name evidence="1" type="ORF">ACFQPE_01005</name>
</gene>
<reference evidence="1 2" key="1">
    <citation type="journal article" date="2019" name="Int. J. Syst. Evol. Microbiol.">
        <title>The Global Catalogue of Microorganisms (GCM) 10K type strain sequencing project: providing services to taxonomists for standard genome sequencing and annotation.</title>
        <authorList>
            <consortium name="The Broad Institute Genomics Platform"/>
            <consortium name="The Broad Institute Genome Sequencing Center for Infectious Disease"/>
            <person name="Wu L."/>
            <person name="Ma J."/>
        </authorList>
    </citation>
    <scope>NUCLEOTIDE SEQUENCE [LARGE SCALE GENOMIC DNA]</scope>
    <source>
        <strain evidence="1 2">PSR21</strain>
    </source>
</reference>
<dbReference type="GeneID" id="79314338"/>
<dbReference type="Proteomes" id="UP001596547">
    <property type="component" value="Unassembled WGS sequence"/>
</dbReference>
<proteinExistence type="predicted"/>
<evidence type="ECO:0000313" key="1">
    <source>
        <dbReference type="EMBL" id="MFC7315375.1"/>
    </source>
</evidence>
<name>A0ABD6A4R9_9EURY</name>
<evidence type="ECO:0000313" key="2">
    <source>
        <dbReference type="Proteomes" id="UP001596547"/>
    </source>
</evidence>
<organism evidence="1 2">
    <name type="scientific">Halomarina halobia</name>
    <dbReference type="NCBI Taxonomy" id="3033386"/>
    <lineage>
        <taxon>Archaea</taxon>
        <taxon>Methanobacteriati</taxon>
        <taxon>Methanobacteriota</taxon>
        <taxon>Stenosarchaea group</taxon>
        <taxon>Halobacteria</taxon>
        <taxon>Halobacteriales</taxon>
        <taxon>Natronomonadaceae</taxon>
        <taxon>Halomarina</taxon>
    </lineage>
</organism>
<dbReference type="RefSeq" id="WP_276304777.1">
    <property type="nucleotide sequence ID" value="NZ_CP119992.1"/>
</dbReference>
<protein>
    <submittedName>
        <fullName evidence="1">Uncharacterized protein</fullName>
    </submittedName>
</protein>
<dbReference type="AlphaFoldDB" id="A0ABD6A4R9"/>
<keyword evidence="2" id="KW-1185">Reference proteome</keyword>
<dbReference type="InterPro" id="IPR055944">
    <property type="entry name" value="DUF7522"/>
</dbReference>
<comment type="caution">
    <text evidence="1">The sequence shown here is derived from an EMBL/GenBank/DDBJ whole genome shotgun (WGS) entry which is preliminary data.</text>
</comment>
<accession>A0ABD6A4R9</accession>
<sequence length="133" mass="14725">MAATNPSTVVNFDADAARAAALDVAGDDLLLVVEFDRRSFNPLYLTDRVREYYDDEAAMARHFEEIHSYIYLDFTERDLYEDLYPPAGESRAFATYLEEFVALRVLFDGEGLFLALAPDADVTGVVGAVEGAA</sequence>